<dbReference type="PANTHER" id="PTHR12631:SF10">
    <property type="entry name" value="BETA-XYLOSIDASE-LIKE PROTEIN-RELATED"/>
    <property type="match status" value="1"/>
</dbReference>
<gene>
    <name evidence="2" type="ORF">LRS13_19835</name>
</gene>
<dbReference type="SUPFAM" id="SSF51445">
    <property type="entry name" value="(Trans)glycosidases"/>
    <property type="match status" value="1"/>
</dbReference>
<reference evidence="3" key="1">
    <citation type="submission" date="2021-11" db="EMBL/GenBank/DDBJ databases">
        <title>Cultivation dependent microbiological survey of springs from the worlds oldest radium mine currently devoted to the extraction of radon-saturated water.</title>
        <authorList>
            <person name="Kapinusova G."/>
            <person name="Smrhova T."/>
            <person name="Strejcek M."/>
            <person name="Suman J."/>
            <person name="Jani K."/>
            <person name="Pajer P."/>
            <person name="Uhlik O."/>
        </authorList>
    </citation>
    <scope>NUCLEOTIDE SEQUENCE [LARGE SCALE GENOMIC DNA]</scope>
    <source>
        <strain evidence="3">J379</strain>
    </source>
</reference>
<dbReference type="PANTHER" id="PTHR12631">
    <property type="entry name" value="ALPHA-L-IDURONIDASE"/>
    <property type="match status" value="1"/>
</dbReference>
<name>A0ABY5PE73_9ACTN</name>
<evidence type="ECO:0000313" key="3">
    <source>
        <dbReference type="Proteomes" id="UP001058860"/>
    </source>
</evidence>
<protein>
    <recommendedName>
        <fullName evidence="4">Glycoside hydrolase family 42 N-terminal domain-containing protein</fullName>
    </recommendedName>
</protein>
<keyword evidence="1" id="KW-0732">Signal</keyword>
<dbReference type="InterPro" id="IPR051923">
    <property type="entry name" value="Glycosyl_Hydrolase_39"/>
</dbReference>
<dbReference type="RefSeq" id="WP_353863435.1">
    <property type="nucleotide sequence ID" value="NZ_CP088295.1"/>
</dbReference>
<dbReference type="Gene3D" id="3.20.20.80">
    <property type="entry name" value="Glycosidases"/>
    <property type="match status" value="1"/>
</dbReference>
<dbReference type="Proteomes" id="UP001058860">
    <property type="component" value="Chromosome"/>
</dbReference>
<sequence length="360" mass="39853">MTARMLATVLTSVLVALAAAPSAHGALPRGFFGVVSEDVFAGDFTYQRPTLGQQRATGVSLLRQNFDWKQIERTPGVFDFSMTDRFVLAAAKERIEVMPLLFGEPAWASSRPPGNQDRATFPPRRVGDFARYAAAVAMRYGPNGSLWLEHPGVTPRPVRAYQVWNEPNLGVYWGNHPSPKRYTALLRATHRALHQVQPTADLVTAGLPKSKHGMPLRTFIRGMYAAGARKAIDVLGVNPYAPSLKGIEKQLREARTALPKRARRTPLWITEIGWASGGPPTKGRRVGIQGQASLVSKVFRGLARKRKAWRLRGIVYFAWRDAPVYPGGKDFWGLHTGLYHLDGRPKPAALALHRATRAVR</sequence>
<feature type="chain" id="PRO_5045897035" description="Glycoside hydrolase family 42 N-terminal domain-containing protein" evidence="1">
    <location>
        <begin position="26"/>
        <end position="360"/>
    </location>
</feature>
<dbReference type="EMBL" id="CP088295">
    <property type="protein sequence ID" value="UUY02913.1"/>
    <property type="molecule type" value="Genomic_DNA"/>
</dbReference>
<accession>A0ABY5PE73</accession>
<evidence type="ECO:0000256" key="1">
    <source>
        <dbReference type="SAM" id="SignalP"/>
    </source>
</evidence>
<dbReference type="InterPro" id="IPR017853">
    <property type="entry name" value="GH"/>
</dbReference>
<feature type="signal peptide" evidence="1">
    <location>
        <begin position="1"/>
        <end position="25"/>
    </location>
</feature>
<keyword evidence="3" id="KW-1185">Reference proteome</keyword>
<evidence type="ECO:0008006" key="4">
    <source>
        <dbReference type="Google" id="ProtNLM"/>
    </source>
</evidence>
<evidence type="ECO:0000313" key="2">
    <source>
        <dbReference type="EMBL" id="UUY02913.1"/>
    </source>
</evidence>
<organism evidence="2 3">
    <name type="scientific">Svornostia abyssi</name>
    <dbReference type="NCBI Taxonomy" id="2898438"/>
    <lineage>
        <taxon>Bacteria</taxon>
        <taxon>Bacillati</taxon>
        <taxon>Actinomycetota</taxon>
        <taxon>Thermoleophilia</taxon>
        <taxon>Solirubrobacterales</taxon>
        <taxon>Baekduiaceae</taxon>
        <taxon>Svornostia</taxon>
    </lineage>
</organism>
<proteinExistence type="predicted"/>